<reference evidence="2 3" key="1">
    <citation type="submission" date="2015-08" db="EMBL/GenBank/DDBJ databases">
        <title>Next Generation Sequencing and Analysis of the Genome of Puccinia sorghi L Schw, the Causal Agent of Maize Common Rust.</title>
        <authorList>
            <person name="Rochi L."/>
            <person name="Burguener G."/>
            <person name="Darino M."/>
            <person name="Turjanski A."/>
            <person name="Kreff E."/>
            <person name="Dieguez M.J."/>
            <person name="Sacco F."/>
        </authorList>
    </citation>
    <scope>NUCLEOTIDE SEQUENCE [LARGE SCALE GENOMIC DNA]</scope>
    <source>
        <strain evidence="2 3">RO10H11247</strain>
    </source>
</reference>
<organism evidence="2 3">
    <name type="scientific">Puccinia sorghi</name>
    <dbReference type="NCBI Taxonomy" id="27349"/>
    <lineage>
        <taxon>Eukaryota</taxon>
        <taxon>Fungi</taxon>
        <taxon>Dikarya</taxon>
        <taxon>Basidiomycota</taxon>
        <taxon>Pucciniomycotina</taxon>
        <taxon>Pucciniomycetes</taxon>
        <taxon>Pucciniales</taxon>
        <taxon>Pucciniaceae</taxon>
        <taxon>Puccinia</taxon>
    </lineage>
</organism>
<gene>
    <name evidence="2" type="ORF">VP01_3100g3</name>
</gene>
<evidence type="ECO:0000313" key="3">
    <source>
        <dbReference type="Proteomes" id="UP000037035"/>
    </source>
</evidence>
<dbReference type="PANTHER" id="PTHR43102">
    <property type="entry name" value="SLR1143 PROTEIN"/>
    <property type="match status" value="1"/>
</dbReference>
<evidence type="ECO:0008006" key="4">
    <source>
        <dbReference type="Google" id="ProtNLM"/>
    </source>
</evidence>
<sequence length="770" mass="85819">MAPIIVGSRGLNLPYSSLFNVSLRGQSTARPDRARPSDYFWKKATQSSGSNTVPMSAALDRENEWLDSRVPALSDSEDESITIRPEEVTSIRCSKISHFTKLRQIAFKALTTKPHSARRRSSVVTSTEIIIRQENVDVSGQRRSTSRKNSQRQTIFKSLKFKSGGSARHHTKTMSAVLKHNISVDSPVELQPKTWDEYSRLYASVIERIVAPLRLFFLFLFFWLTRFTIQEKIDIQRPPLPPLERDNREDAPSVLQARYFPAPIPANQSVRQLVMNRIEFFGGKRYDDTEEGIAKWKQRVEMGDKVMREGKGPSSLVSSWAHPDSSLRNGLGVQTNKEIVIDRAIPSDYSACETLEQHPILRMIVDQCRELFSASLSLICVLDDERQVVLAESGLLEAGLGGVRDFPRDLSFCMMIHGHGGFAIVVTGGHTILGGRKGLTVLDTSKDWRFENNPTAQSFGPMFYAGVPLMSPNMDGSKEAETNACPLGALCVAGFEPRKSFSLEDRKRLVYMSEYARREIGSWFAHKMEQKQARLLASEDTWTHEVKSRAKSISSPNPSGSRGLRSIRSIFNYNYFTWPSLSPSVPLQAPTQTSAGLFEDFDAVLNPQVRKVMDLATRLIGETLDLSLVYLTAVLPPDRSDEPGRTKIVSGHNIPIPVPVFDAGLHLRALREPEGGLLYQNPSSSERAVLQPKSSAPGHDDGRPNPYASAMIFAVSHETHDNSGGFVLAGYTDDPKRVFGAEDAAFMKKFAQELSSHTSKLQLLSSSTKR</sequence>
<protein>
    <recommendedName>
        <fullName evidence="4">GAF domain-containing protein</fullName>
    </recommendedName>
</protein>
<name>A0A0L6V096_9BASI</name>
<dbReference type="PANTHER" id="PTHR43102:SF2">
    <property type="entry name" value="GAF DOMAIN-CONTAINING PROTEIN"/>
    <property type="match status" value="1"/>
</dbReference>
<accession>A0A0L6V096</accession>
<evidence type="ECO:0000256" key="1">
    <source>
        <dbReference type="SAM" id="MobiDB-lite"/>
    </source>
</evidence>
<proteinExistence type="predicted"/>
<dbReference type="SUPFAM" id="SSF55781">
    <property type="entry name" value="GAF domain-like"/>
    <property type="match status" value="1"/>
</dbReference>
<dbReference type="AlphaFoldDB" id="A0A0L6V096"/>
<comment type="caution">
    <text evidence="2">The sequence shown here is derived from an EMBL/GenBank/DDBJ whole genome shotgun (WGS) entry which is preliminary data.</text>
</comment>
<dbReference type="InterPro" id="IPR029016">
    <property type="entry name" value="GAF-like_dom_sf"/>
</dbReference>
<dbReference type="Proteomes" id="UP000037035">
    <property type="component" value="Unassembled WGS sequence"/>
</dbReference>
<dbReference type="EMBL" id="LAVV01008059">
    <property type="protein sequence ID" value="KNZ53907.1"/>
    <property type="molecule type" value="Genomic_DNA"/>
</dbReference>
<keyword evidence="3" id="KW-1185">Reference proteome</keyword>
<dbReference type="OrthoDB" id="21225at2759"/>
<dbReference type="VEuPathDB" id="FungiDB:VP01_3100g3"/>
<dbReference type="Gene3D" id="3.30.450.40">
    <property type="match status" value="1"/>
</dbReference>
<evidence type="ECO:0000313" key="2">
    <source>
        <dbReference type="EMBL" id="KNZ53907.1"/>
    </source>
</evidence>
<dbReference type="STRING" id="27349.A0A0L6V096"/>
<feature type="region of interest" description="Disordered" evidence="1">
    <location>
        <begin position="680"/>
        <end position="703"/>
    </location>
</feature>